<dbReference type="EMBL" id="KB007932">
    <property type="protein sequence ID" value="ELR19645.1"/>
    <property type="molecule type" value="Genomic_DNA"/>
</dbReference>
<feature type="compositionally biased region" description="Pro residues" evidence="2">
    <location>
        <begin position="764"/>
        <end position="773"/>
    </location>
</feature>
<feature type="region of interest" description="Disordered" evidence="2">
    <location>
        <begin position="410"/>
        <end position="679"/>
    </location>
</feature>
<feature type="compositionally biased region" description="Acidic residues" evidence="2">
    <location>
        <begin position="589"/>
        <end position="604"/>
    </location>
</feature>
<name>L8H376_ACACF</name>
<keyword evidence="1" id="KW-0175">Coiled coil</keyword>
<feature type="compositionally biased region" description="Low complexity" evidence="2">
    <location>
        <begin position="791"/>
        <end position="801"/>
    </location>
</feature>
<dbReference type="KEGG" id="acan:ACA1_198970"/>
<dbReference type="RefSeq" id="XP_004341737.1">
    <property type="nucleotide sequence ID" value="XM_004341689.1"/>
</dbReference>
<accession>L8H376</accession>
<dbReference type="GeneID" id="14920470"/>
<feature type="compositionally biased region" description="Low complexity" evidence="2">
    <location>
        <begin position="546"/>
        <end position="568"/>
    </location>
</feature>
<feature type="compositionally biased region" description="Basic and acidic residues" evidence="2">
    <location>
        <begin position="776"/>
        <end position="786"/>
    </location>
</feature>
<evidence type="ECO:0000256" key="2">
    <source>
        <dbReference type="SAM" id="MobiDB-lite"/>
    </source>
</evidence>
<feature type="compositionally biased region" description="Acidic residues" evidence="2">
    <location>
        <begin position="645"/>
        <end position="655"/>
    </location>
</feature>
<evidence type="ECO:0000313" key="3">
    <source>
        <dbReference type="EMBL" id="ELR19645.1"/>
    </source>
</evidence>
<dbReference type="VEuPathDB" id="AmoebaDB:ACA1_198970"/>
<proteinExistence type="predicted"/>
<organism evidence="3 4">
    <name type="scientific">Acanthamoeba castellanii (strain ATCC 30010 / Neff)</name>
    <dbReference type="NCBI Taxonomy" id="1257118"/>
    <lineage>
        <taxon>Eukaryota</taxon>
        <taxon>Amoebozoa</taxon>
        <taxon>Discosea</taxon>
        <taxon>Longamoebia</taxon>
        <taxon>Centramoebida</taxon>
        <taxon>Acanthamoebidae</taxon>
        <taxon>Acanthamoeba</taxon>
    </lineage>
</organism>
<feature type="compositionally biased region" description="Basic and acidic residues" evidence="2">
    <location>
        <begin position="656"/>
        <end position="668"/>
    </location>
</feature>
<reference evidence="3 4" key="1">
    <citation type="journal article" date="2013" name="Genome Biol.">
        <title>Genome of Acanthamoeba castellanii highlights extensive lateral gene transfer and early evolution of tyrosine kinase signaling.</title>
        <authorList>
            <person name="Clarke M."/>
            <person name="Lohan A.J."/>
            <person name="Liu B."/>
            <person name="Lagkouvardos I."/>
            <person name="Roy S."/>
            <person name="Zafar N."/>
            <person name="Bertelli C."/>
            <person name="Schilde C."/>
            <person name="Kianianmomeni A."/>
            <person name="Burglin T.R."/>
            <person name="Frech C."/>
            <person name="Turcotte B."/>
            <person name="Kopec K.O."/>
            <person name="Synnott J.M."/>
            <person name="Choo C."/>
            <person name="Paponov I."/>
            <person name="Finkler A."/>
            <person name="Soon Heng Tan C."/>
            <person name="Hutchins A.P."/>
            <person name="Weinmeier T."/>
            <person name="Rattei T."/>
            <person name="Chu J.S."/>
            <person name="Gimenez G."/>
            <person name="Irimia M."/>
            <person name="Rigden D.J."/>
            <person name="Fitzpatrick D.A."/>
            <person name="Lorenzo-Morales J."/>
            <person name="Bateman A."/>
            <person name="Chiu C.H."/>
            <person name="Tang P."/>
            <person name="Hegemann P."/>
            <person name="Fromm H."/>
            <person name="Raoult D."/>
            <person name="Greub G."/>
            <person name="Miranda-Saavedra D."/>
            <person name="Chen N."/>
            <person name="Nash P."/>
            <person name="Ginger M.L."/>
            <person name="Horn M."/>
            <person name="Schaap P."/>
            <person name="Caler L."/>
            <person name="Loftus B."/>
        </authorList>
    </citation>
    <scope>NUCLEOTIDE SEQUENCE [LARGE SCALE GENOMIC DNA]</scope>
    <source>
        <strain evidence="3 4">Neff</strain>
    </source>
</reference>
<feature type="coiled-coil region" evidence="1">
    <location>
        <begin position="93"/>
        <end position="264"/>
    </location>
</feature>
<feature type="region of interest" description="Disordered" evidence="2">
    <location>
        <begin position="752"/>
        <end position="801"/>
    </location>
</feature>
<dbReference type="Proteomes" id="UP000011083">
    <property type="component" value="Unassembled WGS sequence"/>
</dbReference>
<protein>
    <submittedName>
        <fullName evidence="3">Viral Atype inclusion protein, putative</fullName>
    </submittedName>
</protein>
<feature type="compositionally biased region" description="Polar residues" evidence="2">
    <location>
        <begin position="1108"/>
        <end position="1117"/>
    </location>
</feature>
<feature type="compositionally biased region" description="Acidic residues" evidence="2">
    <location>
        <begin position="429"/>
        <end position="445"/>
    </location>
</feature>
<keyword evidence="4" id="KW-1185">Reference proteome</keyword>
<feature type="compositionally biased region" description="Polar residues" evidence="2">
    <location>
        <begin position="523"/>
        <end position="534"/>
    </location>
</feature>
<feature type="region of interest" description="Disordered" evidence="2">
    <location>
        <begin position="1"/>
        <end position="24"/>
    </location>
</feature>
<feature type="region of interest" description="Disordered" evidence="2">
    <location>
        <begin position="1089"/>
        <end position="1156"/>
    </location>
</feature>
<feature type="compositionally biased region" description="Low complexity" evidence="2">
    <location>
        <begin position="605"/>
        <end position="627"/>
    </location>
</feature>
<evidence type="ECO:0000256" key="1">
    <source>
        <dbReference type="SAM" id="Coils"/>
    </source>
</evidence>
<sequence length="1333" mass="148737">MSDLEEQEEYREDSQVEEGEGDDDFLTQFRAVLDKLREAGDSEELEQLESAYRIACDREHDFKTAAEIGQMLVQKNQQLMEELEEASIWRDQYDTQRDANNEILTTLERLEEANHLLQQQNQDYERSMVELRARCEVLQSEHVTAAEMHNALEEEVEKLQDKVRSLTLEQRVNSAYKEKTRQLFEQELTEELQEQTVQLQKDNASLRGDLEVLKTTSSKSQNAEYEVKQLREQVKSLKAMQDQNKQLKDKLAVIQEEHADLTSIVEENQRLTDAVNSLMKVNRHFREQQEKDQALLEEANHNIQSLQVAIEEQKLADQDSSLARDPSLVALELEQRVLDLMQRVLDDDPGSNGELNNVLEAEIARRADRLLAMRRAELETQYELELQRQLAKAREDINMKIMEMQMAKMVERGSHHAAASESAKRERDEGEGEGAADMQLGDDEAAQSSKRKKRSDTSGTPPPVATAPATDWEQGSLKRRSTDMSSLSTRRAAAMSLPPRKISLGSGRSTSPRRIFEKLAQHSPRSPLQSTATTIGLRAPSPTKLELPPMEAPMTTTTTTADETLPMLADEQPTIEQEKIEQPPATEEKIEEETKEEKMEEESTTTEQQQQPMEEVAVEAVAVESPAPVEPESEPEPEPAAIVVDEPEPAVEEVVEDKVVEEETKPEEPTPAEPAVVDVTPKAEAEEVVVVEQPPVVEQPTEVVAEAEIPKEEVPVRSLSAPVARNSMSILTAESSLATAASAGLTTVPALETAASPAARHIPPAKPVPPPPTEAGARRSFDDASVKRPRSNSITQSLASSSSFAASTLRDKVDSVFAKPSAPARKKDQRKTIMPEARALPRLHGPEEGSMSPFMISYRNPTQTLSLSPRGGKAGTTYTLHSRPHTPSLVEELLTSAFRLEASLNRINLFAMNSDEANTFRLIDVMTDHIVQHVVKAKSFNCPDELRQSQKEEGAQELQRLQSLVKPVVNLLFSESHNGAYHINFRTCLKQISEANSKIATACTLSFIDDSIKFIESKIDMPGVVEDEELQQQYRHLIELSPNILVMFKEALLNPEDSDRKRVLHASIDLANQIRFKIQRMGRARELPMTLSPSALRRPGSGLRTSAGVDTSTVEQIVSTPTPSFTSSSSTSSVDVDSSDGRDSKGKEKDHEKPLTVDIDQLRNEIAMELEDDELRILARIDNVVERQLRLLQIEERKHIHLILDLRDKLNDANLAVMNKTMRSVLSFNELVQLSDACIDNVLKESKKLFKLPGLRNPSLMALAIDLVIEVAVLMKRCNDFSVGINQPTLEKLEKFKKDYALRGVATPSPGRGGSPKKGAPGGGILSYFFGRG</sequence>
<gene>
    <name evidence="3" type="ORF">ACA1_198970</name>
</gene>
<feature type="compositionally biased region" description="Low complexity" evidence="2">
    <location>
        <begin position="1118"/>
        <end position="1136"/>
    </location>
</feature>
<feature type="compositionally biased region" description="Basic and acidic residues" evidence="2">
    <location>
        <begin position="1139"/>
        <end position="1156"/>
    </location>
</feature>
<evidence type="ECO:0000313" key="4">
    <source>
        <dbReference type="Proteomes" id="UP000011083"/>
    </source>
</evidence>